<evidence type="ECO:0000256" key="2">
    <source>
        <dbReference type="SAM" id="MobiDB-lite"/>
    </source>
</evidence>
<keyword evidence="3" id="KW-0812">Transmembrane</keyword>
<sequence length="431" mass="48124">MIDSSQTGTFTEHRAGNNSSLEMKTSSSNIYNCNGYITPADPRTYAESSLHDSNPDIPSNHVGGNLNRFNARDKPFLRLDSGLGDSDSLQGSESVKYNRSLPVSSITSLPSPHLPIHYEQPYEDIDQYNRTDHHPSYHQQYHRNCSDVLAVGRSQTVLNSFRPLPQLNISGVTSGDSQDCEHVFSTHIQDSISRNEQDTLHTYMQLNASKHLGTSQKSTRTTQTRCQVIITLVIILLISLAALILSITNLVFNSTQASSDFRQALTNLQQKINDLIKENEVLRMQHKNLTSFVEHRALEVSAHLQNVSYKLDFTNAKFDAVIANISLIPGPRGPPGIANFSLCINQSLTRSAPASTTESTETSYLPSANDIQKYFVTFAYCTYNGATNAYLETQLNNTSTRQRYRCKCWGTVSGMTQTLCTLYIWMCPQES</sequence>
<feature type="coiled-coil region" evidence="1">
    <location>
        <begin position="258"/>
        <end position="285"/>
    </location>
</feature>
<feature type="region of interest" description="Disordered" evidence="2">
    <location>
        <begin position="44"/>
        <end position="66"/>
    </location>
</feature>
<feature type="transmembrane region" description="Helical" evidence="3">
    <location>
        <begin position="228"/>
        <end position="252"/>
    </location>
</feature>
<dbReference type="EMBL" id="HACG01013462">
    <property type="protein sequence ID" value="CEK60327.1"/>
    <property type="molecule type" value="Transcribed_RNA"/>
</dbReference>
<evidence type="ECO:0000313" key="4">
    <source>
        <dbReference type="EMBL" id="CEK60327.1"/>
    </source>
</evidence>
<evidence type="ECO:0000256" key="3">
    <source>
        <dbReference type="SAM" id="Phobius"/>
    </source>
</evidence>
<protein>
    <submittedName>
        <fullName evidence="4">Uncharacterized protein</fullName>
    </submittedName>
</protein>
<gene>
    <name evidence="4" type="primary">ORF39086</name>
</gene>
<keyword evidence="3" id="KW-0472">Membrane</keyword>
<keyword evidence="1" id="KW-0175">Coiled coil</keyword>
<keyword evidence="3" id="KW-1133">Transmembrane helix</keyword>
<feature type="region of interest" description="Disordered" evidence="2">
    <location>
        <begin position="1"/>
        <end position="25"/>
    </location>
</feature>
<accession>A0A0B6YVZ6</accession>
<proteinExistence type="predicted"/>
<evidence type="ECO:0000256" key="1">
    <source>
        <dbReference type="SAM" id="Coils"/>
    </source>
</evidence>
<dbReference type="AlphaFoldDB" id="A0A0B6YVZ6"/>
<reference evidence="4" key="1">
    <citation type="submission" date="2014-12" db="EMBL/GenBank/DDBJ databases">
        <title>Insight into the proteome of Arion vulgaris.</title>
        <authorList>
            <person name="Aradska J."/>
            <person name="Bulat T."/>
            <person name="Smidak R."/>
            <person name="Sarate P."/>
            <person name="Gangsoo J."/>
            <person name="Sialana F."/>
            <person name="Bilban M."/>
            <person name="Lubec G."/>
        </authorList>
    </citation>
    <scope>NUCLEOTIDE SEQUENCE</scope>
    <source>
        <tissue evidence="4">Skin</tissue>
    </source>
</reference>
<name>A0A0B6YVZ6_9EUPU</name>
<organism evidence="4">
    <name type="scientific">Arion vulgaris</name>
    <dbReference type="NCBI Taxonomy" id="1028688"/>
    <lineage>
        <taxon>Eukaryota</taxon>
        <taxon>Metazoa</taxon>
        <taxon>Spiralia</taxon>
        <taxon>Lophotrochozoa</taxon>
        <taxon>Mollusca</taxon>
        <taxon>Gastropoda</taxon>
        <taxon>Heterobranchia</taxon>
        <taxon>Euthyneura</taxon>
        <taxon>Panpulmonata</taxon>
        <taxon>Eupulmonata</taxon>
        <taxon>Stylommatophora</taxon>
        <taxon>Helicina</taxon>
        <taxon>Arionoidea</taxon>
        <taxon>Arionidae</taxon>
        <taxon>Arion</taxon>
    </lineage>
</organism>